<dbReference type="SMART" id="SM00943">
    <property type="entry name" value="Prim-Pol"/>
    <property type="match status" value="1"/>
</dbReference>
<keyword evidence="2" id="KW-0378">Hydrolase</keyword>
<dbReference type="Proteomes" id="UP000694018">
    <property type="component" value="Chromosome"/>
</dbReference>
<feature type="domain" description="SF3 helicase" evidence="5">
    <location>
        <begin position="517"/>
        <end position="673"/>
    </location>
</feature>
<dbReference type="Pfam" id="PF08706">
    <property type="entry name" value="D5_N"/>
    <property type="match status" value="1"/>
</dbReference>
<dbReference type="InterPro" id="IPR004968">
    <property type="entry name" value="DNA_primase/NTPase_C"/>
</dbReference>
<organism evidence="6 7">
    <name type="scientific">Saccharolobus shibatae (strain ATCC 51178 / DSM 5389 / JCM 8931 / NBRC 15437 / B12)</name>
    <name type="common">Sulfolobus shibatae</name>
    <dbReference type="NCBI Taxonomy" id="523848"/>
    <lineage>
        <taxon>Archaea</taxon>
        <taxon>Thermoproteota</taxon>
        <taxon>Thermoprotei</taxon>
        <taxon>Sulfolobales</taxon>
        <taxon>Sulfolobaceae</taxon>
        <taxon>Saccharolobus</taxon>
    </lineage>
</organism>
<sequence>MSERLQWAKWFIDHGFAIFPIAPGTKISVIKGWEKYSTTPLTDEEKKQYLEMIEKGYNYAVPGGQKNLVILDFENKELLKSWISEDELNKLCSKTLCVDTPHGGLHVYVTADDIPEHKFNPVFTKDGKGIADLQSFSSYVLGPESCINHKHCNTDKCPWKGQDYTTCYIPLNNNEIMKADLKGLLRFLAEKGKKLGIELSSSARGWVGGKKKDGQKNTEDKEYEELIAELKKKNRFKSVEEAKNEICEKLKHDSVEYKVICEGKTYADVGIDRSRGDFRVIKTLLYHGLRDPDLILQVLPEDSKAKNNEKWDSRKYFLVTLKNAWSVVSKYLEAKKVSEKDKSKAKQIMIEAIAEEITREHRLVTFKGRDQVKEWVIGLFRFSKKKGIYEPFDVTIEEVINNKLEEYKDFPLGSDKSRVVRNIKEEIMRRTLIPLVKEPMRIAFRNGTLEWNEKGIIWYDTKERTPRVYAFHYIPWNVKIDEIMRFERKEITVQDIEELASRLCPRAFEVFKQWVDDKWVLLFEIIGYTLYPRYDFNKAILLVGNGSDGKTTFLNLLLTILGKDNVSAVSLKRIMEGDKFASIELYHKLANISAELFAFRVTNTDIFKKLTGGDYIEGQKKFKDPIYFINYAKLINSTNELPIVKDQTYGFWRRWLAIEFPHQFKIEPFFNKVFTKDEIEGIITVAILAFARVIQQKKFDFEDSSADIKEKWERASDSVYAFIKDLIESGKVEYDPKNGDLFVSVKKLYSMYTEWCDENEKTPEPQSTFTKRLESRFRIVKQRKRIGGERDWCYVGIKLKEDNTGGNDSVGVSNSLIELYSQYKGKVRSMKDLQDELGLRAFELLDWCEKRNLCRWIDEEHMEFS</sequence>
<dbReference type="PANTHER" id="PTHR35372:SF2">
    <property type="entry name" value="SF3 HELICASE DOMAIN-CONTAINING PROTEIN"/>
    <property type="match status" value="1"/>
</dbReference>
<reference evidence="6" key="1">
    <citation type="journal article" date="2021" name="Environ. Microbiol.">
        <title>New insights into the diversity and evolution of the archaeal mobilome from three complete genomes of Saccharolobus shibatae.</title>
        <authorList>
            <person name="Medvedeva S."/>
            <person name="Brandt D."/>
            <person name="Cvirkaite-Krupovic V."/>
            <person name="Liu Y."/>
            <person name="Severinov K."/>
            <person name="Ishino S."/>
            <person name="Ishino Y."/>
            <person name="Prangishvili D."/>
            <person name="Kalinowski J."/>
            <person name="Krupovic M."/>
        </authorList>
    </citation>
    <scope>NUCLEOTIDE SEQUENCE</scope>
    <source>
        <strain evidence="6">B12</strain>
    </source>
</reference>
<dbReference type="GO" id="GO:0004386">
    <property type="term" value="F:helicase activity"/>
    <property type="evidence" value="ECO:0007669"/>
    <property type="project" value="UniProtKB-KW"/>
</dbReference>
<evidence type="ECO:0000256" key="4">
    <source>
        <dbReference type="ARBA" id="ARBA00022840"/>
    </source>
</evidence>
<dbReference type="PANTHER" id="PTHR35372">
    <property type="entry name" value="ATP BINDING PROTEIN-RELATED"/>
    <property type="match status" value="1"/>
</dbReference>
<dbReference type="InterPro" id="IPR015330">
    <property type="entry name" value="DNA_primase/pol_bifunc_N"/>
</dbReference>
<dbReference type="InterPro" id="IPR051620">
    <property type="entry name" value="ORF904-like_C"/>
</dbReference>
<dbReference type="PROSITE" id="PS51206">
    <property type="entry name" value="SF3_HELICASE_1"/>
    <property type="match status" value="1"/>
</dbReference>
<dbReference type="InterPro" id="IPR014818">
    <property type="entry name" value="Phage/plasmid_primase_P4_C"/>
</dbReference>
<dbReference type="GO" id="GO:0005524">
    <property type="term" value="F:ATP binding"/>
    <property type="evidence" value="ECO:0007669"/>
    <property type="project" value="UniProtKB-KW"/>
</dbReference>
<evidence type="ECO:0000259" key="5">
    <source>
        <dbReference type="PROSITE" id="PS51206"/>
    </source>
</evidence>
<dbReference type="InterPro" id="IPR006500">
    <property type="entry name" value="Helicase_put_C_phage/plasmid"/>
</dbReference>
<proteinExistence type="predicted"/>
<dbReference type="NCBIfam" id="TIGR01613">
    <property type="entry name" value="primase_Cterm"/>
    <property type="match status" value="1"/>
</dbReference>
<evidence type="ECO:0000256" key="1">
    <source>
        <dbReference type="ARBA" id="ARBA00022741"/>
    </source>
</evidence>
<keyword evidence="1" id="KW-0547">Nucleotide-binding</keyword>
<dbReference type="RefSeq" id="WP_218266354.1">
    <property type="nucleotide sequence ID" value="NZ_CP077717.1"/>
</dbReference>
<keyword evidence="4" id="KW-0067">ATP-binding</keyword>
<dbReference type="KEGG" id="sshi:J5U23_02616"/>
<dbReference type="Pfam" id="PF19263">
    <property type="entry name" value="DUF5906"/>
    <property type="match status" value="1"/>
</dbReference>
<dbReference type="Pfam" id="PF13010">
    <property type="entry name" value="pRN1_helical"/>
    <property type="match status" value="1"/>
</dbReference>
<dbReference type="InterPro" id="IPR024966">
    <property type="entry name" value="Primase_helical_domain"/>
</dbReference>
<gene>
    <name evidence="6" type="ORF">J5U23_02616</name>
</gene>
<dbReference type="EMBL" id="CP077717">
    <property type="protein sequence ID" value="QXJ29740.1"/>
    <property type="molecule type" value="Genomic_DNA"/>
</dbReference>
<evidence type="ECO:0000256" key="2">
    <source>
        <dbReference type="ARBA" id="ARBA00022801"/>
    </source>
</evidence>
<dbReference type="Pfam" id="PF09250">
    <property type="entry name" value="Prim-Pol"/>
    <property type="match status" value="1"/>
</dbReference>
<name>A0A8F5BR05_SACSH</name>
<dbReference type="InterPro" id="IPR014015">
    <property type="entry name" value="Helicase_SF3_DNA-vir"/>
</dbReference>
<dbReference type="CDD" id="cd04859">
    <property type="entry name" value="Prim_Pol"/>
    <property type="match status" value="1"/>
</dbReference>
<keyword evidence="3" id="KW-0347">Helicase</keyword>
<dbReference type="GeneID" id="65564092"/>
<protein>
    <submittedName>
        <fullName evidence="6">DNA primase, phage associated</fullName>
    </submittedName>
</protein>
<evidence type="ECO:0000256" key="3">
    <source>
        <dbReference type="ARBA" id="ARBA00022806"/>
    </source>
</evidence>
<dbReference type="GO" id="GO:0016787">
    <property type="term" value="F:hydrolase activity"/>
    <property type="evidence" value="ECO:0007669"/>
    <property type="project" value="UniProtKB-KW"/>
</dbReference>
<dbReference type="OrthoDB" id="42190at2157"/>
<dbReference type="InterPro" id="IPR045455">
    <property type="entry name" value="NrS-1_pol-like_helicase"/>
</dbReference>
<evidence type="ECO:0000313" key="6">
    <source>
        <dbReference type="EMBL" id="QXJ29740.1"/>
    </source>
</evidence>
<dbReference type="SMART" id="SM00885">
    <property type="entry name" value="D5_N"/>
    <property type="match status" value="1"/>
</dbReference>
<evidence type="ECO:0000313" key="7">
    <source>
        <dbReference type="Proteomes" id="UP000694018"/>
    </source>
</evidence>
<dbReference type="Pfam" id="PF03288">
    <property type="entry name" value="Pox_D5"/>
    <property type="match status" value="1"/>
</dbReference>
<dbReference type="AlphaFoldDB" id="A0A8F5BR05"/>
<accession>A0A8F5BR05</accession>